<dbReference type="AlphaFoldDB" id="A0A232F595"/>
<protein>
    <submittedName>
        <fullName evidence="1">Uncharacterized protein</fullName>
    </submittedName>
</protein>
<evidence type="ECO:0000313" key="2">
    <source>
        <dbReference type="Proteomes" id="UP000215335"/>
    </source>
</evidence>
<organism evidence="1 2">
    <name type="scientific">Trichomalopsis sarcophagae</name>
    <dbReference type="NCBI Taxonomy" id="543379"/>
    <lineage>
        <taxon>Eukaryota</taxon>
        <taxon>Metazoa</taxon>
        <taxon>Ecdysozoa</taxon>
        <taxon>Arthropoda</taxon>
        <taxon>Hexapoda</taxon>
        <taxon>Insecta</taxon>
        <taxon>Pterygota</taxon>
        <taxon>Neoptera</taxon>
        <taxon>Endopterygota</taxon>
        <taxon>Hymenoptera</taxon>
        <taxon>Apocrita</taxon>
        <taxon>Proctotrupomorpha</taxon>
        <taxon>Chalcidoidea</taxon>
        <taxon>Pteromalidae</taxon>
        <taxon>Pteromalinae</taxon>
        <taxon>Trichomalopsis</taxon>
    </lineage>
</organism>
<reference evidence="1 2" key="1">
    <citation type="journal article" date="2017" name="Curr. Biol.">
        <title>The Evolution of Venom by Co-option of Single-Copy Genes.</title>
        <authorList>
            <person name="Martinson E.O."/>
            <person name="Mrinalini"/>
            <person name="Kelkar Y.D."/>
            <person name="Chang C.H."/>
            <person name="Werren J.H."/>
        </authorList>
    </citation>
    <scope>NUCLEOTIDE SEQUENCE [LARGE SCALE GENOMIC DNA]</scope>
    <source>
        <strain evidence="1 2">Alberta</strain>
        <tissue evidence="1">Whole body</tissue>
    </source>
</reference>
<keyword evidence="2" id="KW-1185">Reference proteome</keyword>
<comment type="caution">
    <text evidence="1">The sequence shown here is derived from an EMBL/GenBank/DDBJ whole genome shotgun (WGS) entry which is preliminary data.</text>
</comment>
<proteinExistence type="predicted"/>
<sequence>MIFTVYFFPIRARFGHSNRVAFNGQTTLIPAFTIVCNLQRHKASTNIAKLQNDAMTIVSVVSSSTFTAVHIRLCCLHVIIHLQSIEQKSSLVQTSSFVCNIKHF</sequence>
<gene>
    <name evidence="1" type="ORF">TSAR_010905</name>
</gene>
<dbReference type="EMBL" id="NNAY01000947">
    <property type="protein sequence ID" value="OXU25782.1"/>
    <property type="molecule type" value="Genomic_DNA"/>
</dbReference>
<accession>A0A232F595</accession>
<name>A0A232F595_9HYME</name>
<evidence type="ECO:0000313" key="1">
    <source>
        <dbReference type="EMBL" id="OXU25782.1"/>
    </source>
</evidence>
<dbReference type="Proteomes" id="UP000215335">
    <property type="component" value="Unassembled WGS sequence"/>
</dbReference>